<sequence>MTEMSRLKTLSHPLRLQILVLLDAMKEGRTSDLASELGAAANKVSYHLSILESGGLINKRVGEDARETWWSVNEEKLNPPEPDPSERGSEEGRAASFAILEYLRSLVPDLMDKDQDQSVMLGVVYLTSDQRKRLVEQMGEMYQQVRELSSTNYENGEGDLYALGAQLLPARPDQR</sequence>
<gene>
    <name evidence="5" type="ORF">JVW63_04040</name>
</gene>
<dbReference type="EMBL" id="JAFFJS010000002">
    <property type="protein sequence ID" value="MBM9432872.1"/>
    <property type="molecule type" value="Genomic_DNA"/>
</dbReference>
<dbReference type="Proteomes" id="UP000705983">
    <property type="component" value="Unassembled WGS sequence"/>
</dbReference>
<reference evidence="6" key="1">
    <citation type="submission" date="2021-02" db="EMBL/GenBank/DDBJ databases">
        <title>Leucobacter sp. CX169.</title>
        <authorList>
            <person name="Cheng Y."/>
        </authorList>
    </citation>
    <scope>NUCLEOTIDE SEQUENCE [LARGE SCALE GENOMIC DNA]</scope>
    <source>
        <strain evidence="6">JY899</strain>
    </source>
</reference>
<dbReference type="InterPro" id="IPR001845">
    <property type="entry name" value="HTH_ArsR_DNA-bd_dom"/>
</dbReference>
<organism evidence="5 6">
    <name type="scientific">Flaviflexus equikiangi</name>
    <dbReference type="NCBI Taxonomy" id="2758573"/>
    <lineage>
        <taxon>Bacteria</taxon>
        <taxon>Bacillati</taxon>
        <taxon>Actinomycetota</taxon>
        <taxon>Actinomycetes</taxon>
        <taxon>Actinomycetales</taxon>
        <taxon>Actinomycetaceae</taxon>
        <taxon>Flaviflexus</taxon>
    </lineage>
</organism>
<dbReference type="InterPro" id="IPR036390">
    <property type="entry name" value="WH_DNA-bd_sf"/>
</dbReference>
<dbReference type="Pfam" id="PF01022">
    <property type="entry name" value="HTH_5"/>
    <property type="match status" value="1"/>
</dbReference>
<keyword evidence="6" id="KW-1185">Reference proteome</keyword>
<dbReference type="InterPro" id="IPR051081">
    <property type="entry name" value="HTH_MetalResp_TranReg"/>
</dbReference>
<evidence type="ECO:0000313" key="6">
    <source>
        <dbReference type="Proteomes" id="UP000705983"/>
    </source>
</evidence>
<dbReference type="SUPFAM" id="SSF46785">
    <property type="entry name" value="Winged helix' DNA-binding domain"/>
    <property type="match status" value="1"/>
</dbReference>
<evidence type="ECO:0000256" key="1">
    <source>
        <dbReference type="ARBA" id="ARBA00023015"/>
    </source>
</evidence>
<dbReference type="InterPro" id="IPR011991">
    <property type="entry name" value="ArsR-like_HTH"/>
</dbReference>
<keyword evidence="2" id="KW-0238">DNA-binding</keyword>
<dbReference type="Gene3D" id="1.10.10.10">
    <property type="entry name" value="Winged helix-like DNA-binding domain superfamily/Winged helix DNA-binding domain"/>
    <property type="match status" value="1"/>
</dbReference>
<dbReference type="RefSeq" id="WP_187996265.1">
    <property type="nucleotide sequence ID" value="NZ_JACEXG010000002.1"/>
</dbReference>
<feature type="domain" description="HTH arsR-type" evidence="4">
    <location>
        <begin position="1"/>
        <end position="92"/>
    </location>
</feature>
<dbReference type="SMART" id="SM00418">
    <property type="entry name" value="HTH_ARSR"/>
    <property type="match status" value="1"/>
</dbReference>
<dbReference type="CDD" id="cd00090">
    <property type="entry name" value="HTH_ARSR"/>
    <property type="match status" value="1"/>
</dbReference>
<evidence type="ECO:0000259" key="4">
    <source>
        <dbReference type="PROSITE" id="PS50987"/>
    </source>
</evidence>
<protein>
    <submittedName>
        <fullName evidence="5">Winged helix-turn-helix transcriptional regulator</fullName>
    </submittedName>
</protein>
<keyword evidence="1" id="KW-0805">Transcription regulation</keyword>
<name>A0ABS2TGF8_9ACTO</name>
<dbReference type="PRINTS" id="PR00778">
    <property type="entry name" value="HTHARSR"/>
</dbReference>
<evidence type="ECO:0000313" key="5">
    <source>
        <dbReference type="EMBL" id="MBM9432872.1"/>
    </source>
</evidence>
<comment type="caution">
    <text evidence="5">The sequence shown here is derived from an EMBL/GenBank/DDBJ whole genome shotgun (WGS) entry which is preliminary data.</text>
</comment>
<dbReference type="PANTHER" id="PTHR33154:SF15">
    <property type="entry name" value="REGULATORY PROTEIN ARSR"/>
    <property type="match status" value="1"/>
</dbReference>
<evidence type="ECO:0000256" key="2">
    <source>
        <dbReference type="ARBA" id="ARBA00023125"/>
    </source>
</evidence>
<accession>A0ABS2TGF8</accession>
<keyword evidence="3" id="KW-0804">Transcription</keyword>
<evidence type="ECO:0000256" key="3">
    <source>
        <dbReference type="ARBA" id="ARBA00023163"/>
    </source>
</evidence>
<proteinExistence type="predicted"/>
<dbReference type="PANTHER" id="PTHR33154">
    <property type="entry name" value="TRANSCRIPTIONAL REGULATOR, ARSR FAMILY"/>
    <property type="match status" value="1"/>
</dbReference>
<dbReference type="InterPro" id="IPR036388">
    <property type="entry name" value="WH-like_DNA-bd_sf"/>
</dbReference>
<dbReference type="PROSITE" id="PS50987">
    <property type="entry name" value="HTH_ARSR_2"/>
    <property type="match status" value="1"/>
</dbReference>